<dbReference type="Proteomes" id="UP000787672">
    <property type="component" value="Unassembled WGS sequence"/>
</dbReference>
<feature type="compositionally biased region" description="Low complexity" evidence="3">
    <location>
        <begin position="87"/>
        <end position="98"/>
    </location>
</feature>
<dbReference type="InterPro" id="IPR050437">
    <property type="entry name" value="Ribos_protein_bS1-like"/>
</dbReference>
<sequence length="155" mass="16734">MEPEVGSILEGKVTTITKFGAFVALEGGKSGLIHISEIANSFVNDVHDFLQEGQSVKVKVLSTENGKINLSIKRLQPPAPRPGGGMRPAMPRSAAPRPVHSSPRPEGRSFQQPLAPTADSSFEDKLKQFMSASEGKLSDLNRNMDGKRGGGRRKR</sequence>
<keyword evidence="1" id="KW-0689">Ribosomal protein</keyword>
<dbReference type="Pfam" id="PF00575">
    <property type="entry name" value="S1"/>
    <property type="match status" value="1"/>
</dbReference>
<keyword evidence="6" id="KW-1185">Reference proteome</keyword>
<gene>
    <name evidence="5" type="ORF">KQI82_02025</name>
</gene>
<evidence type="ECO:0000313" key="5">
    <source>
        <dbReference type="EMBL" id="MBU5625711.1"/>
    </source>
</evidence>
<feature type="compositionally biased region" description="Basic and acidic residues" evidence="3">
    <location>
        <begin position="136"/>
        <end position="148"/>
    </location>
</feature>
<feature type="compositionally biased region" description="Polar residues" evidence="3">
    <location>
        <begin position="109"/>
        <end position="120"/>
    </location>
</feature>
<evidence type="ECO:0000259" key="4">
    <source>
        <dbReference type="PROSITE" id="PS50126"/>
    </source>
</evidence>
<accession>A0ABS6F5Y4</accession>
<dbReference type="CDD" id="cd05692">
    <property type="entry name" value="S1_RPS1_repeat_hs4"/>
    <property type="match status" value="1"/>
</dbReference>
<dbReference type="InterPro" id="IPR003029">
    <property type="entry name" value="S1_domain"/>
</dbReference>
<comment type="caution">
    <text evidence="5">The sequence shown here is derived from an EMBL/GenBank/DDBJ whole genome shotgun (WGS) entry which is preliminary data.</text>
</comment>
<dbReference type="SMART" id="SM00316">
    <property type="entry name" value="S1"/>
    <property type="match status" value="1"/>
</dbReference>
<dbReference type="PANTHER" id="PTHR10724">
    <property type="entry name" value="30S RIBOSOMAL PROTEIN S1"/>
    <property type="match status" value="1"/>
</dbReference>
<organism evidence="5 6">
    <name type="scientific">Dysosmobacter acutus</name>
    <dbReference type="NCBI Taxonomy" id="2841504"/>
    <lineage>
        <taxon>Bacteria</taxon>
        <taxon>Bacillati</taxon>
        <taxon>Bacillota</taxon>
        <taxon>Clostridia</taxon>
        <taxon>Eubacteriales</taxon>
        <taxon>Oscillospiraceae</taxon>
        <taxon>Dysosmobacter</taxon>
    </lineage>
</organism>
<proteinExistence type="predicted"/>
<dbReference type="RefSeq" id="WP_216558000.1">
    <property type="nucleotide sequence ID" value="NZ_JAHLQN010000001.1"/>
</dbReference>
<evidence type="ECO:0000313" key="6">
    <source>
        <dbReference type="Proteomes" id="UP000787672"/>
    </source>
</evidence>
<evidence type="ECO:0000256" key="3">
    <source>
        <dbReference type="SAM" id="MobiDB-lite"/>
    </source>
</evidence>
<reference evidence="5 6" key="1">
    <citation type="submission" date="2021-06" db="EMBL/GenBank/DDBJ databases">
        <authorList>
            <person name="Sun Q."/>
            <person name="Li D."/>
        </authorList>
    </citation>
    <scope>NUCLEOTIDE SEQUENCE [LARGE SCALE GENOMIC DNA]</scope>
    <source>
        <strain evidence="5 6">MSJ-2</strain>
    </source>
</reference>
<feature type="domain" description="S1 motif" evidence="4">
    <location>
        <begin position="6"/>
        <end position="73"/>
    </location>
</feature>
<feature type="region of interest" description="Disordered" evidence="3">
    <location>
        <begin position="71"/>
        <end position="155"/>
    </location>
</feature>
<dbReference type="PROSITE" id="PS50126">
    <property type="entry name" value="S1"/>
    <property type="match status" value="1"/>
</dbReference>
<name>A0ABS6F5Y4_9FIRM</name>
<dbReference type="PANTHER" id="PTHR10724:SF7">
    <property type="entry name" value="SMALL RIBOSOMAL SUBUNIT PROTEIN BS1C"/>
    <property type="match status" value="1"/>
</dbReference>
<evidence type="ECO:0000256" key="1">
    <source>
        <dbReference type="ARBA" id="ARBA00022980"/>
    </source>
</evidence>
<protein>
    <submittedName>
        <fullName evidence="5">S1 RNA-binding domain-containing protein</fullName>
    </submittedName>
</protein>
<keyword evidence="2" id="KW-0687">Ribonucleoprotein</keyword>
<evidence type="ECO:0000256" key="2">
    <source>
        <dbReference type="ARBA" id="ARBA00023274"/>
    </source>
</evidence>
<dbReference type="EMBL" id="JAHLQN010000001">
    <property type="protein sequence ID" value="MBU5625711.1"/>
    <property type="molecule type" value="Genomic_DNA"/>
</dbReference>